<evidence type="ECO:0000259" key="8">
    <source>
        <dbReference type="Pfam" id="PF03918"/>
    </source>
</evidence>
<feature type="transmembrane region" description="Helical" evidence="7">
    <location>
        <begin position="33"/>
        <end position="52"/>
    </location>
</feature>
<keyword evidence="4 7" id="KW-0408">Iron</keyword>
<feature type="domain" description="CcmH/CycL/Ccl2/NrfF N-terminal" evidence="8">
    <location>
        <begin position="41"/>
        <end position="180"/>
    </location>
</feature>
<feature type="transmembrane region" description="Helical" evidence="7">
    <location>
        <begin position="135"/>
        <end position="154"/>
    </location>
</feature>
<evidence type="ECO:0000313" key="9">
    <source>
        <dbReference type="EMBL" id="SHH00235.1"/>
    </source>
</evidence>
<dbReference type="PANTHER" id="PTHR47601:SF1">
    <property type="entry name" value="CYTOCHROME C-TYPE BIOGENESIS CCMH-LIKE MITOCHONDRIAL PROTEIN"/>
    <property type="match status" value="1"/>
</dbReference>
<keyword evidence="2 7" id="KW-0349">Heme</keyword>
<sequence length="190" mass="20893">MSAQAGHRVPVPVRAAASIQSILERRSDRLKKILVLVFTVAVMSASSPAYAVQPDEIMADPLKEARARELSRELRCMVCQNQSIDDSEAPLARDLRLLVRERISAGDSDAQVIDFLVARYGEFVLLKPRLEPHTLLLWLLPPLVLAGSGLALWMHGRRSRPAAPDVTLTPDEEARLSALMADEASPEKPA</sequence>
<evidence type="ECO:0000256" key="7">
    <source>
        <dbReference type="RuleBase" id="RU364112"/>
    </source>
</evidence>
<dbReference type="EMBL" id="LT670818">
    <property type="protein sequence ID" value="SHH00235.1"/>
    <property type="molecule type" value="Genomic_DNA"/>
</dbReference>
<proteinExistence type="inferred from homology"/>
<evidence type="ECO:0000256" key="4">
    <source>
        <dbReference type="ARBA" id="ARBA00023004"/>
    </source>
</evidence>
<keyword evidence="7" id="KW-0732">Signal</keyword>
<comment type="subcellular location">
    <subcellularLocation>
        <location evidence="6">Membrane</location>
        <topology evidence="6">Single-pass membrane protein</topology>
        <orientation evidence="6">Periplasmic side</orientation>
    </subcellularLocation>
</comment>
<keyword evidence="7" id="KW-0812">Transmembrane</keyword>
<evidence type="ECO:0000256" key="2">
    <source>
        <dbReference type="ARBA" id="ARBA00022617"/>
    </source>
</evidence>
<dbReference type="AlphaFoldDB" id="A0A1M5PER5"/>
<evidence type="ECO:0000256" key="6">
    <source>
        <dbReference type="ARBA" id="ARBA00060491"/>
    </source>
</evidence>
<keyword evidence="7" id="KW-0472">Membrane</keyword>
<dbReference type="InterPro" id="IPR038297">
    <property type="entry name" value="CcmH/CycL/NrfF/Ccl2_sf"/>
</dbReference>
<evidence type="ECO:0000256" key="1">
    <source>
        <dbReference type="ARBA" id="ARBA00010342"/>
    </source>
</evidence>
<accession>A0A1M5PER5</accession>
<dbReference type="GO" id="GO:0016020">
    <property type="term" value="C:membrane"/>
    <property type="evidence" value="ECO:0007669"/>
    <property type="project" value="UniProtKB-SubCell"/>
</dbReference>
<dbReference type="Pfam" id="PF03918">
    <property type="entry name" value="CcmH"/>
    <property type="match status" value="1"/>
</dbReference>
<keyword evidence="7" id="KW-1133">Transmembrane helix</keyword>
<reference evidence="9 10" key="1">
    <citation type="submission" date="2016-11" db="EMBL/GenBank/DDBJ databases">
        <authorList>
            <person name="Jaros S."/>
            <person name="Januszkiewicz K."/>
            <person name="Wedrychowicz H."/>
        </authorList>
    </citation>
    <scope>NUCLEOTIDE SEQUENCE [LARGE SCALE GENOMIC DNA]</scope>
    <source>
        <strain evidence="9 10">GAS242</strain>
    </source>
</reference>
<keyword evidence="3 7" id="KW-0479">Metal-binding</keyword>
<gene>
    <name evidence="9" type="ORF">SAMN05444169_5202</name>
</gene>
<protein>
    <recommendedName>
        <fullName evidence="7">Cytochrome c-type biogenesis protein</fullName>
    </recommendedName>
</protein>
<comment type="function">
    <text evidence="5">Required for the biogenesis of c-type cytochromes. Possible subunit of a heme lyase.</text>
</comment>
<evidence type="ECO:0000313" key="10">
    <source>
        <dbReference type="Proteomes" id="UP000190675"/>
    </source>
</evidence>
<organism evidence="9 10">
    <name type="scientific">Bradyrhizobium erythrophlei</name>
    <dbReference type="NCBI Taxonomy" id="1437360"/>
    <lineage>
        <taxon>Bacteria</taxon>
        <taxon>Pseudomonadati</taxon>
        <taxon>Pseudomonadota</taxon>
        <taxon>Alphaproteobacteria</taxon>
        <taxon>Hyphomicrobiales</taxon>
        <taxon>Nitrobacteraceae</taxon>
        <taxon>Bradyrhizobium</taxon>
    </lineage>
</organism>
<dbReference type="Proteomes" id="UP000190675">
    <property type="component" value="Chromosome I"/>
</dbReference>
<dbReference type="GO" id="GO:0017004">
    <property type="term" value="P:cytochrome complex assembly"/>
    <property type="evidence" value="ECO:0007669"/>
    <property type="project" value="UniProtKB-ARBA"/>
</dbReference>
<dbReference type="GO" id="GO:0046872">
    <property type="term" value="F:metal ion binding"/>
    <property type="evidence" value="ECO:0007669"/>
    <property type="project" value="UniProtKB-KW"/>
</dbReference>
<dbReference type="Gene3D" id="1.10.8.640">
    <property type="entry name" value="Cytochrome C biogenesis protein"/>
    <property type="match status" value="1"/>
</dbReference>
<comment type="similarity">
    <text evidence="1 7">Belongs to the CcmH/CycL/Ccl2/NrfF family.</text>
</comment>
<dbReference type="FunFam" id="1.10.8.640:FF:000001">
    <property type="entry name" value="Cytochrome c-type biogenesis protein"/>
    <property type="match status" value="1"/>
</dbReference>
<dbReference type="InterPro" id="IPR005616">
    <property type="entry name" value="CcmH/CycL/Ccl2/NrfF_N"/>
</dbReference>
<evidence type="ECO:0000256" key="5">
    <source>
        <dbReference type="ARBA" id="ARBA00037230"/>
    </source>
</evidence>
<evidence type="ECO:0000256" key="3">
    <source>
        <dbReference type="ARBA" id="ARBA00022723"/>
    </source>
</evidence>
<dbReference type="PANTHER" id="PTHR47601">
    <property type="match status" value="1"/>
</dbReference>
<dbReference type="CDD" id="cd16378">
    <property type="entry name" value="CcmH_N"/>
    <property type="match status" value="1"/>
</dbReference>
<name>A0A1M5PER5_9BRAD</name>